<feature type="domain" description="Pyrrolo-quinoline quinone repeat" evidence="1">
    <location>
        <begin position="17"/>
        <end position="83"/>
    </location>
</feature>
<evidence type="ECO:0000313" key="3">
    <source>
        <dbReference type="Proteomes" id="UP000619486"/>
    </source>
</evidence>
<organism evidence="2 3">
    <name type="scientific">Streptomyces purpureus</name>
    <dbReference type="NCBI Taxonomy" id="1951"/>
    <lineage>
        <taxon>Bacteria</taxon>
        <taxon>Bacillati</taxon>
        <taxon>Actinomycetota</taxon>
        <taxon>Actinomycetes</taxon>
        <taxon>Kitasatosporales</taxon>
        <taxon>Streptomycetaceae</taxon>
        <taxon>Streptomyces</taxon>
    </lineage>
</organism>
<evidence type="ECO:0000259" key="1">
    <source>
        <dbReference type="Pfam" id="PF13360"/>
    </source>
</evidence>
<dbReference type="EMBL" id="BMQQ01000001">
    <property type="protein sequence ID" value="GGT13941.1"/>
    <property type="molecule type" value="Genomic_DNA"/>
</dbReference>
<accession>A0A918GW54</accession>
<dbReference type="SUPFAM" id="SSF50998">
    <property type="entry name" value="Quinoprotein alcohol dehydrogenase-like"/>
    <property type="match status" value="1"/>
</dbReference>
<evidence type="ECO:0000313" key="2">
    <source>
        <dbReference type="EMBL" id="GGT13941.1"/>
    </source>
</evidence>
<dbReference type="InterPro" id="IPR002372">
    <property type="entry name" value="PQQ_rpt_dom"/>
</dbReference>
<dbReference type="Gene3D" id="2.40.10.480">
    <property type="match status" value="1"/>
</dbReference>
<dbReference type="RefSeq" id="WP_189199415.1">
    <property type="nucleotide sequence ID" value="NZ_BMQQ01000001.1"/>
</dbReference>
<name>A0A918GW54_9ACTN</name>
<gene>
    <name evidence="2" type="ORF">GCM10014713_03160</name>
</gene>
<protein>
    <recommendedName>
        <fullName evidence="1">Pyrrolo-quinoline quinone repeat domain-containing protein</fullName>
    </recommendedName>
</protein>
<dbReference type="AlphaFoldDB" id="A0A918GW54"/>
<reference evidence="2" key="2">
    <citation type="submission" date="2020-09" db="EMBL/GenBank/DDBJ databases">
        <authorList>
            <person name="Sun Q."/>
            <person name="Ohkuma M."/>
        </authorList>
    </citation>
    <scope>NUCLEOTIDE SEQUENCE</scope>
    <source>
        <strain evidence="2">JCM 3172</strain>
    </source>
</reference>
<keyword evidence="3" id="KW-1185">Reference proteome</keyword>
<reference evidence="2" key="1">
    <citation type="journal article" date="2014" name="Int. J. Syst. Evol. Microbiol.">
        <title>Complete genome sequence of Corynebacterium casei LMG S-19264T (=DSM 44701T), isolated from a smear-ripened cheese.</title>
        <authorList>
            <consortium name="US DOE Joint Genome Institute (JGI-PGF)"/>
            <person name="Walter F."/>
            <person name="Albersmeier A."/>
            <person name="Kalinowski J."/>
            <person name="Ruckert C."/>
        </authorList>
    </citation>
    <scope>NUCLEOTIDE SEQUENCE</scope>
    <source>
        <strain evidence="2">JCM 3172</strain>
    </source>
</reference>
<comment type="caution">
    <text evidence="2">The sequence shown here is derived from an EMBL/GenBank/DDBJ whole genome shotgun (WGS) entry which is preliminary data.</text>
</comment>
<dbReference type="Proteomes" id="UP000619486">
    <property type="component" value="Unassembled WGS sequence"/>
</dbReference>
<dbReference type="Pfam" id="PF13360">
    <property type="entry name" value="PQQ_2"/>
    <property type="match status" value="1"/>
</dbReference>
<proteinExistence type="predicted"/>
<sequence>MPAEGEAGTGDTFVTAPVVAAGAVYVNGTADDPHVHALDAATGRPKWTSSVTGGGALLIAGGTLYVRKGKGSVYALDAATGARPTR</sequence>
<dbReference type="InterPro" id="IPR011047">
    <property type="entry name" value="Quinoprotein_ADH-like_sf"/>
</dbReference>